<dbReference type="Proteomes" id="UP000053825">
    <property type="component" value="Unassembled WGS sequence"/>
</dbReference>
<evidence type="ECO:0000313" key="4">
    <source>
        <dbReference type="EMBL" id="KOC58984.1"/>
    </source>
</evidence>
<protein>
    <submittedName>
        <fullName evidence="4">Copia protein</fullName>
    </submittedName>
</protein>
<organism evidence="4 5">
    <name type="scientific">Habropoda laboriosa</name>
    <dbReference type="NCBI Taxonomy" id="597456"/>
    <lineage>
        <taxon>Eukaryota</taxon>
        <taxon>Metazoa</taxon>
        <taxon>Ecdysozoa</taxon>
        <taxon>Arthropoda</taxon>
        <taxon>Hexapoda</taxon>
        <taxon>Insecta</taxon>
        <taxon>Pterygota</taxon>
        <taxon>Neoptera</taxon>
        <taxon>Endopterygota</taxon>
        <taxon>Hymenoptera</taxon>
        <taxon>Apocrita</taxon>
        <taxon>Aculeata</taxon>
        <taxon>Apoidea</taxon>
        <taxon>Anthophila</taxon>
        <taxon>Apidae</taxon>
        <taxon>Habropoda</taxon>
    </lineage>
</organism>
<name>A0A0L7QK56_9HYME</name>
<reference evidence="4 5" key="1">
    <citation type="submission" date="2015-07" db="EMBL/GenBank/DDBJ databases">
        <title>The genome of Habropoda laboriosa.</title>
        <authorList>
            <person name="Pan H."/>
            <person name="Kapheim K."/>
        </authorList>
    </citation>
    <scope>NUCLEOTIDE SEQUENCE [LARGE SCALE GENOMIC DNA]</scope>
    <source>
        <strain evidence="4">0110345459</strain>
    </source>
</reference>
<evidence type="ECO:0000256" key="2">
    <source>
        <dbReference type="SAM" id="MobiDB-lite"/>
    </source>
</evidence>
<dbReference type="InterPro" id="IPR001878">
    <property type="entry name" value="Znf_CCHC"/>
</dbReference>
<evidence type="ECO:0000313" key="5">
    <source>
        <dbReference type="Proteomes" id="UP000053825"/>
    </source>
</evidence>
<feature type="region of interest" description="Disordered" evidence="2">
    <location>
        <begin position="280"/>
        <end position="311"/>
    </location>
</feature>
<feature type="compositionally biased region" description="Polar residues" evidence="2">
    <location>
        <begin position="280"/>
        <end position="305"/>
    </location>
</feature>
<dbReference type="Pfam" id="PF00098">
    <property type="entry name" value="zf-CCHC"/>
    <property type="match status" value="2"/>
</dbReference>
<dbReference type="SUPFAM" id="SSF57756">
    <property type="entry name" value="Retrovirus zinc finger-like domains"/>
    <property type="match status" value="1"/>
</dbReference>
<dbReference type="AlphaFoldDB" id="A0A0L7QK56"/>
<keyword evidence="1" id="KW-0479">Metal-binding</keyword>
<sequence length="311" mass="35594">MESTSLKIEKLRDNENWLQWHFVIRTLLEEDDDTLSVCEGKLVRPAENSANYQVNLQRFLKTDKTARRLIVTSVEKKPLDLLLSCTSAREMWKKLNAVYDMKSDENLSIVQKQFFDFKWDSSESVSHNLAKVEQLSTKMKNLGGAVPDSMILTRILSILPKIFNHFHSAWDSVEDKKKTLENLTARLMTEEVRTQEQDGSEDMSVALLMKRRSSNTLFPKNNCHHKSNQDERWKNSFSGCYTCGKTDHIRKDCVGCNRCGSKGHLSRNCFKRNGNFRTRNSGGAHTVQQTSTSTHKQAFVGSSSDFKGDDV</sequence>
<dbReference type="Gene3D" id="4.10.60.10">
    <property type="entry name" value="Zinc finger, CCHC-type"/>
    <property type="match status" value="1"/>
</dbReference>
<dbReference type="EMBL" id="KQ414987">
    <property type="protein sequence ID" value="KOC58984.1"/>
    <property type="molecule type" value="Genomic_DNA"/>
</dbReference>
<dbReference type="PROSITE" id="PS50158">
    <property type="entry name" value="ZF_CCHC"/>
    <property type="match status" value="2"/>
</dbReference>
<dbReference type="GO" id="GO:0003676">
    <property type="term" value="F:nucleic acid binding"/>
    <property type="evidence" value="ECO:0007669"/>
    <property type="project" value="InterPro"/>
</dbReference>
<dbReference type="GO" id="GO:0008270">
    <property type="term" value="F:zinc ion binding"/>
    <property type="evidence" value="ECO:0007669"/>
    <property type="project" value="UniProtKB-KW"/>
</dbReference>
<dbReference type="PANTHER" id="PTHR47481:SF36">
    <property type="entry name" value="CCHC-TYPE DOMAIN-CONTAINING PROTEIN"/>
    <property type="match status" value="1"/>
</dbReference>
<dbReference type="PANTHER" id="PTHR47481">
    <property type="match status" value="1"/>
</dbReference>
<gene>
    <name evidence="4" type="ORF">WH47_00809</name>
</gene>
<evidence type="ECO:0000259" key="3">
    <source>
        <dbReference type="PROSITE" id="PS50158"/>
    </source>
</evidence>
<dbReference type="Pfam" id="PF14223">
    <property type="entry name" value="Retrotran_gag_2"/>
    <property type="match status" value="1"/>
</dbReference>
<dbReference type="SMART" id="SM00343">
    <property type="entry name" value="ZnF_C2HC"/>
    <property type="match status" value="2"/>
</dbReference>
<dbReference type="InterPro" id="IPR036875">
    <property type="entry name" value="Znf_CCHC_sf"/>
</dbReference>
<proteinExistence type="predicted"/>
<feature type="domain" description="CCHC-type" evidence="3">
    <location>
        <begin position="240"/>
        <end position="253"/>
    </location>
</feature>
<keyword evidence="1" id="KW-0862">Zinc</keyword>
<feature type="domain" description="CCHC-type" evidence="3">
    <location>
        <begin position="256"/>
        <end position="269"/>
    </location>
</feature>
<accession>A0A0L7QK56</accession>
<evidence type="ECO:0000256" key="1">
    <source>
        <dbReference type="PROSITE-ProRule" id="PRU00047"/>
    </source>
</evidence>
<keyword evidence="5" id="KW-1185">Reference proteome</keyword>
<keyword evidence="1" id="KW-0863">Zinc-finger</keyword>
<dbReference type="STRING" id="597456.A0A0L7QK56"/>